<evidence type="ECO:0000256" key="3">
    <source>
        <dbReference type="ARBA" id="ARBA00022729"/>
    </source>
</evidence>
<proteinExistence type="inferred from homology"/>
<keyword evidence="4" id="KW-0472">Membrane</keyword>
<dbReference type="EMBL" id="QSBI01000009">
    <property type="protein sequence ID" value="RGX10641.1"/>
    <property type="molecule type" value="Genomic_DNA"/>
</dbReference>
<evidence type="ECO:0000313" key="12">
    <source>
        <dbReference type="Proteomes" id="UP000424805"/>
    </source>
</evidence>
<name>A0A413ESQ7_BACOV</name>
<organism evidence="10 11">
    <name type="scientific">Bacteroides ovatus</name>
    <dbReference type="NCBI Taxonomy" id="28116"/>
    <lineage>
        <taxon>Bacteria</taxon>
        <taxon>Pseudomonadati</taxon>
        <taxon>Bacteroidota</taxon>
        <taxon>Bacteroidia</taxon>
        <taxon>Bacteroidales</taxon>
        <taxon>Bacteroidaceae</taxon>
        <taxon>Bacteroides</taxon>
    </lineage>
</organism>
<dbReference type="InterPro" id="IPR012944">
    <property type="entry name" value="SusD_RagB_dom"/>
</dbReference>
<feature type="signal peptide" evidence="6">
    <location>
        <begin position="1"/>
        <end position="21"/>
    </location>
</feature>
<dbReference type="Gene3D" id="1.25.40.390">
    <property type="match status" value="1"/>
</dbReference>
<reference evidence="10 11" key="1">
    <citation type="submission" date="2018-08" db="EMBL/GenBank/DDBJ databases">
        <title>A genome reference for cultivated species of the human gut microbiota.</title>
        <authorList>
            <person name="Zou Y."/>
            <person name="Xue W."/>
            <person name="Luo G."/>
        </authorList>
    </citation>
    <scope>NUCLEOTIDE SEQUENCE [LARGE SCALE GENOMIC DNA]</scope>
    <source>
        <strain evidence="10 11">AF04-46</strain>
    </source>
</reference>
<dbReference type="SUPFAM" id="SSF48452">
    <property type="entry name" value="TPR-like"/>
    <property type="match status" value="1"/>
</dbReference>
<dbReference type="Proteomes" id="UP000286031">
    <property type="component" value="Unassembled WGS sequence"/>
</dbReference>
<feature type="chain" id="PRO_5036349411" evidence="6">
    <location>
        <begin position="22"/>
        <end position="596"/>
    </location>
</feature>
<dbReference type="RefSeq" id="WP_117514504.1">
    <property type="nucleotide sequence ID" value="NZ_JAQCPI010000008.1"/>
</dbReference>
<feature type="domain" description="RagB/SusD" evidence="7">
    <location>
        <begin position="267"/>
        <end position="594"/>
    </location>
</feature>
<comment type="similarity">
    <text evidence="2">Belongs to the SusD family.</text>
</comment>
<dbReference type="GO" id="GO:0009279">
    <property type="term" value="C:cell outer membrane"/>
    <property type="evidence" value="ECO:0007669"/>
    <property type="project" value="UniProtKB-SubCell"/>
</dbReference>
<dbReference type="EMBL" id="VWFP01000002">
    <property type="protein sequence ID" value="KAA4629782.1"/>
    <property type="molecule type" value="Genomic_DNA"/>
</dbReference>
<feature type="domain" description="SusD-like N-terminal" evidence="8">
    <location>
        <begin position="72"/>
        <end position="219"/>
    </location>
</feature>
<dbReference type="InterPro" id="IPR011990">
    <property type="entry name" value="TPR-like_helical_dom_sf"/>
</dbReference>
<sequence length="596" mass="68368">MKFQKYLLTAFIAALSLNSCSFLEEDPSHIGTVETTYTTAGGLELALNACYSSLRDIHEDKTLWLDGTDLFGRSGIPESANWTATDFNVYSTQTHTSDNKVFYNFWTRCYQGINRTNIVLDQCKDIEMDEELKQTRLAEATVLRALYYYYLVEQFGDIPLMLKHTEDINTTAVRDPEEKIYDQIISDVENVLYALDWQVDKFGRVSKGMAYSLLSKLYLTRGYKSYAESTDFSKAAEYARMVIDEGPYSLLTDYSDLFVPENEENSEIIFSVQYSSDLTTNGKGNTTHTLFGSYDGWTGMDRSTRYNRRLNKFSESFFLIYLFGVDQSTGKPLTAEITNGTSDGIAVVNLPPQSSFKIDKRFDGTFLRMLLADKDAKNYSPQVGANPQKANVKKTIVKNDTAIYMPYPNEPWSFERIDKAGYTVLNNNMYHRRTSNDWAGDANNARPLLNKFWEPGMYDDAKGIRDLFLLRLGEVYLLAAEAYYKNDEPDKAASYINQLRKRAYGKDWKDEYKLSENEVDIDLILDERGRELAGEAHCWVDLKRTGKLIERVKKYNLQAGHVNTCNISEKHYLRPLPFEWTSRLSNKVDQNPGYGQ</sequence>
<evidence type="ECO:0000256" key="2">
    <source>
        <dbReference type="ARBA" id="ARBA00006275"/>
    </source>
</evidence>
<dbReference type="InterPro" id="IPR033985">
    <property type="entry name" value="SusD-like_N"/>
</dbReference>
<dbReference type="CDD" id="cd08977">
    <property type="entry name" value="SusD"/>
    <property type="match status" value="1"/>
</dbReference>
<keyword evidence="5" id="KW-0998">Cell outer membrane</keyword>
<evidence type="ECO:0000313" key="11">
    <source>
        <dbReference type="Proteomes" id="UP000286031"/>
    </source>
</evidence>
<reference evidence="9 12" key="2">
    <citation type="journal article" date="2019" name="Nat. Med.">
        <title>A library of human gut bacterial isolates paired with longitudinal multiomics data enables mechanistic microbiome research.</title>
        <authorList>
            <person name="Poyet M."/>
            <person name="Groussin M."/>
            <person name="Gibbons S.M."/>
            <person name="Avila-Pacheco J."/>
            <person name="Jiang X."/>
            <person name="Kearney S.M."/>
            <person name="Perrotta A.R."/>
            <person name="Berdy B."/>
            <person name="Zhao S."/>
            <person name="Lieberman T.D."/>
            <person name="Swanson P.K."/>
            <person name="Smith M."/>
            <person name="Roesemann S."/>
            <person name="Alexander J.E."/>
            <person name="Rich S.A."/>
            <person name="Livny J."/>
            <person name="Vlamakis H."/>
            <person name="Clish C."/>
            <person name="Bullock K."/>
            <person name="Deik A."/>
            <person name="Scott J."/>
            <person name="Pierce K.A."/>
            <person name="Xavier R.J."/>
            <person name="Alm E.J."/>
        </authorList>
    </citation>
    <scope>NUCLEOTIDE SEQUENCE [LARGE SCALE GENOMIC DNA]</scope>
    <source>
        <strain evidence="9 12">BIOML-A15</strain>
    </source>
</reference>
<evidence type="ECO:0000313" key="9">
    <source>
        <dbReference type="EMBL" id="KAA4629782.1"/>
    </source>
</evidence>
<evidence type="ECO:0000256" key="5">
    <source>
        <dbReference type="ARBA" id="ARBA00023237"/>
    </source>
</evidence>
<evidence type="ECO:0000256" key="4">
    <source>
        <dbReference type="ARBA" id="ARBA00023136"/>
    </source>
</evidence>
<evidence type="ECO:0000256" key="6">
    <source>
        <dbReference type="SAM" id="SignalP"/>
    </source>
</evidence>
<dbReference type="Pfam" id="PF07980">
    <property type="entry name" value="SusD_RagB"/>
    <property type="match status" value="1"/>
</dbReference>
<evidence type="ECO:0000313" key="10">
    <source>
        <dbReference type="EMBL" id="RGX10641.1"/>
    </source>
</evidence>
<comment type="subcellular location">
    <subcellularLocation>
        <location evidence="1">Cell outer membrane</location>
    </subcellularLocation>
</comment>
<evidence type="ECO:0000259" key="7">
    <source>
        <dbReference type="Pfam" id="PF07980"/>
    </source>
</evidence>
<keyword evidence="3 6" id="KW-0732">Signal</keyword>
<dbReference type="AlphaFoldDB" id="A0A413ESQ7"/>
<evidence type="ECO:0000256" key="1">
    <source>
        <dbReference type="ARBA" id="ARBA00004442"/>
    </source>
</evidence>
<dbReference type="Proteomes" id="UP000424805">
    <property type="component" value="Unassembled WGS sequence"/>
</dbReference>
<accession>A0A413ESQ7</accession>
<evidence type="ECO:0000259" key="8">
    <source>
        <dbReference type="Pfam" id="PF14322"/>
    </source>
</evidence>
<comment type="caution">
    <text evidence="10">The sequence shown here is derived from an EMBL/GenBank/DDBJ whole genome shotgun (WGS) entry which is preliminary data.</text>
</comment>
<dbReference type="Pfam" id="PF14322">
    <property type="entry name" value="SusD-like_3"/>
    <property type="match status" value="1"/>
</dbReference>
<gene>
    <name evidence="10" type="ORF">DWV35_09375</name>
    <name evidence="9" type="ORF">F3B90_03325</name>
</gene>
<protein>
    <submittedName>
        <fullName evidence="10">RagB/SusD family nutrient uptake outer membrane protein</fullName>
    </submittedName>
</protein>